<comment type="caution">
    <text evidence="3">The sequence shown here is derived from an EMBL/GenBank/DDBJ whole genome shotgun (WGS) entry which is preliminary data.</text>
</comment>
<dbReference type="InterPro" id="IPR002509">
    <property type="entry name" value="NODB_dom"/>
</dbReference>
<protein>
    <submittedName>
        <fullName evidence="3">Polysaccharide deacetylase family protein</fullName>
    </submittedName>
</protein>
<feature type="domain" description="NodB homology" evidence="2">
    <location>
        <begin position="228"/>
        <end position="407"/>
    </location>
</feature>
<dbReference type="Gene3D" id="3.20.20.370">
    <property type="entry name" value="Glycoside hydrolase/deacetylase"/>
    <property type="match status" value="1"/>
</dbReference>
<reference evidence="4" key="1">
    <citation type="journal article" date="2019" name="Int. J. Syst. Evol. Microbiol.">
        <title>The Global Catalogue of Microorganisms (GCM) 10K type strain sequencing project: providing services to taxonomists for standard genome sequencing and annotation.</title>
        <authorList>
            <consortium name="The Broad Institute Genomics Platform"/>
            <consortium name="The Broad Institute Genome Sequencing Center for Infectious Disease"/>
            <person name="Wu L."/>
            <person name="Ma J."/>
        </authorList>
    </citation>
    <scope>NUCLEOTIDE SEQUENCE [LARGE SCALE GENOMIC DNA]</scope>
    <source>
        <strain evidence="4">KCTC 3913</strain>
    </source>
</reference>
<organism evidence="3 4">
    <name type="scientific">Bacillus seohaeanensis</name>
    <dbReference type="NCBI Taxonomy" id="284580"/>
    <lineage>
        <taxon>Bacteria</taxon>
        <taxon>Bacillati</taxon>
        <taxon>Bacillota</taxon>
        <taxon>Bacilli</taxon>
        <taxon>Bacillales</taxon>
        <taxon>Bacillaceae</taxon>
        <taxon>Bacillus</taxon>
    </lineage>
</organism>
<evidence type="ECO:0000313" key="3">
    <source>
        <dbReference type="EMBL" id="MFD2679272.1"/>
    </source>
</evidence>
<gene>
    <name evidence="3" type="ORF">ACFSUL_00750</name>
</gene>
<dbReference type="InterPro" id="IPR051398">
    <property type="entry name" value="Polysacch_Deacetylase"/>
</dbReference>
<proteinExistence type="predicted"/>
<dbReference type="PANTHER" id="PTHR34216">
    <property type="match status" value="1"/>
</dbReference>
<dbReference type="EMBL" id="JBHUMF010000002">
    <property type="protein sequence ID" value="MFD2679272.1"/>
    <property type="molecule type" value="Genomic_DNA"/>
</dbReference>
<evidence type="ECO:0000259" key="2">
    <source>
        <dbReference type="PROSITE" id="PS51677"/>
    </source>
</evidence>
<evidence type="ECO:0000313" key="4">
    <source>
        <dbReference type="Proteomes" id="UP001597506"/>
    </source>
</evidence>
<dbReference type="InterPro" id="IPR011330">
    <property type="entry name" value="Glyco_hydro/deAcase_b/a-brl"/>
</dbReference>
<dbReference type="Proteomes" id="UP001597506">
    <property type="component" value="Unassembled WGS sequence"/>
</dbReference>
<name>A0ABW5RKR3_9BACI</name>
<keyword evidence="4" id="KW-1185">Reference proteome</keyword>
<dbReference type="RefSeq" id="WP_377931777.1">
    <property type="nucleotide sequence ID" value="NZ_JBHUMF010000002.1"/>
</dbReference>
<dbReference type="Pfam" id="PF01522">
    <property type="entry name" value="Polysacc_deac_1"/>
    <property type="match status" value="1"/>
</dbReference>
<keyword evidence="1" id="KW-0732">Signal</keyword>
<dbReference type="PANTHER" id="PTHR34216:SF13">
    <property type="entry name" value="XYLANASE_CHITIN DEACETYLASE"/>
    <property type="match status" value="1"/>
</dbReference>
<dbReference type="PROSITE" id="PS51677">
    <property type="entry name" value="NODB"/>
    <property type="match status" value="1"/>
</dbReference>
<evidence type="ECO:0000256" key="1">
    <source>
        <dbReference type="ARBA" id="ARBA00022729"/>
    </source>
</evidence>
<accession>A0ABW5RKR3</accession>
<sequence>MRKLTIIIFLLIASFFTLDYHSKASALYVKANSDVQLYDTIAGDTVRVGTLLSGQSMKLINEDEQYYFIHFGNGTAFIKKSGKVEVSGKSPSTTSTQNSKKLNKVIITTRQTVVYDSVKESKKAFAILNRNVRYPIISEEENWYTISLGNKVGYIYKENTKVDSGVPVLMYHHMLRDEENVRFRDNNMVISVESFEEQMQYLHKQGYRTILLQELEKYLNSQQNLVGKIAVITFDDGMLSSEKYAYPILKKFDFKATHFLIGYRTRDKNVSFHPDSLQYFSFNTMKETNDIFDFQHHTYNMHVRDRETMLPFLIFKSFEEVQTDLLRGKKRIGEHHQGEDAVKYLAYPWGQFDQKTIEAAKATGIKLAFTTETGYVKIGDSPYQLKRQGVGPRHSLKDFIMKVNGSY</sequence>
<dbReference type="SUPFAM" id="SSF88713">
    <property type="entry name" value="Glycoside hydrolase/deacetylase"/>
    <property type="match status" value="1"/>
</dbReference>